<protein>
    <submittedName>
        <fullName evidence="2">Uncharacterized protein</fullName>
    </submittedName>
</protein>
<feature type="compositionally biased region" description="Pro residues" evidence="1">
    <location>
        <begin position="35"/>
        <end position="48"/>
    </location>
</feature>
<dbReference type="EMBL" id="JAGHQL010000056">
    <property type="protein sequence ID" value="KAH0542341.1"/>
    <property type="molecule type" value="Genomic_DNA"/>
</dbReference>
<keyword evidence="3" id="KW-1185">Reference proteome</keyword>
<comment type="caution">
    <text evidence="2">The sequence shown here is derived from an EMBL/GenBank/DDBJ whole genome shotgun (WGS) entry which is preliminary data.</text>
</comment>
<feature type="region of interest" description="Disordered" evidence="1">
    <location>
        <begin position="1"/>
        <end position="57"/>
    </location>
</feature>
<accession>A0A9P8KYB5</accession>
<reference evidence="2" key="1">
    <citation type="submission" date="2021-03" db="EMBL/GenBank/DDBJ databases">
        <title>Comparative genomics and phylogenomic investigation of the class Geoglossomycetes provide insights into ecological specialization and systematics.</title>
        <authorList>
            <person name="Melie T."/>
            <person name="Pirro S."/>
            <person name="Miller A.N."/>
            <person name="Quandt A."/>
        </authorList>
    </citation>
    <scope>NUCLEOTIDE SEQUENCE</scope>
    <source>
        <strain evidence="2">GBOQ0MN5Z8</strain>
    </source>
</reference>
<evidence type="ECO:0000313" key="2">
    <source>
        <dbReference type="EMBL" id="KAH0542341.1"/>
    </source>
</evidence>
<name>A0A9P8KYB5_9PEZI</name>
<evidence type="ECO:0000313" key="3">
    <source>
        <dbReference type="Proteomes" id="UP000698800"/>
    </source>
</evidence>
<gene>
    <name evidence="2" type="ORF">FGG08_003278</name>
</gene>
<feature type="compositionally biased region" description="Pro residues" evidence="1">
    <location>
        <begin position="1"/>
        <end position="14"/>
    </location>
</feature>
<dbReference type="OrthoDB" id="10341735at2759"/>
<sequence>MPPASPQDTPPPQQPEEADEEILSPAARAERDNPRPPPPAAPPTPPLPDHAYDFAPQYIPQPNQHQYATHRHSYVPRGHPDSINNPPPVIVVTQPTFVEHMVPDPHTYLQGDTPVHPMGVRDPHGKAQRHRREILVHFTLCTCVARHDPDDLGWIRRECIGSADLTAGPFKCDVSANGVMALLGAVVTWPFVCCIGSTWGLCRVLSGGCDCRHR</sequence>
<evidence type="ECO:0000256" key="1">
    <source>
        <dbReference type="SAM" id="MobiDB-lite"/>
    </source>
</evidence>
<proteinExistence type="predicted"/>
<dbReference type="AlphaFoldDB" id="A0A9P8KYB5"/>
<dbReference type="Proteomes" id="UP000698800">
    <property type="component" value="Unassembled WGS sequence"/>
</dbReference>
<organism evidence="2 3">
    <name type="scientific">Glutinoglossum americanum</name>
    <dbReference type="NCBI Taxonomy" id="1670608"/>
    <lineage>
        <taxon>Eukaryota</taxon>
        <taxon>Fungi</taxon>
        <taxon>Dikarya</taxon>
        <taxon>Ascomycota</taxon>
        <taxon>Pezizomycotina</taxon>
        <taxon>Geoglossomycetes</taxon>
        <taxon>Geoglossales</taxon>
        <taxon>Geoglossaceae</taxon>
        <taxon>Glutinoglossum</taxon>
    </lineage>
</organism>